<reference evidence="2 3" key="1">
    <citation type="submission" date="2012-10" db="EMBL/GenBank/DDBJ databases">
        <title>Genome assembly of Amycolatopsis azurea DSM 43854.</title>
        <authorList>
            <person name="Khatri I."/>
            <person name="Kaur I."/>
            <person name="Subramanian S."/>
            <person name="Mayilraj S."/>
        </authorList>
    </citation>
    <scope>NUCLEOTIDE SEQUENCE [LARGE SCALE GENOMIC DNA]</scope>
    <source>
        <strain evidence="2 3">DSM 43854</strain>
    </source>
</reference>
<gene>
    <name evidence="2" type="ORF">C791_5578</name>
</gene>
<evidence type="ECO:0000313" key="2">
    <source>
        <dbReference type="EMBL" id="EMD24558.1"/>
    </source>
</evidence>
<organism evidence="2 3">
    <name type="scientific">Amycolatopsis azurea DSM 43854</name>
    <dbReference type="NCBI Taxonomy" id="1238180"/>
    <lineage>
        <taxon>Bacteria</taxon>
        <taxon>Bacillati</taxon>
        <taxon>Actinomycetota</taxon>
        <taxon>Actinomycetes</taxon>
        <taxon>Pseudonocardiales</taxon>
        <taxon>Pseudonocardiaceae</taxon>
        <taxon>Amycolatopsis</taxon>
    </lineage>
</organism>
<name>M2PJD1_9PSEU</name>
<dbReference type="AlphaFoldDB" id="M2PJD1"/>
<accession>M2PJD1</accession>
<proteinExistence type="predicted"/>
<dbReference type="EMBL" id="ANMG01000055">
    <property type="protein sequence ID" value="EMD24558.1"/>
    <property type="molecule type" value="Genomic_DNA"/>
</dbReference>
<sequence>MTGTILVNGGSGTLSVPDPPLIKIRDRGPRSTSHSPPLFLGLKGGKVPG</sequence>
<feature type="region of interest" description="Disordered" evidence="1">
    <location>
        <begin position="1"/>
        <end position="49"/>
    </location>
</feature>
<evidence type="ECO:0000313" key="3">
    <source>
        <dbReference type="Proteomes" id="UP000014137"/>
    </source>
</evidence>
<evidence type="ECO:0000256" key="1">
    <source>
        <dbReference type="SAM" id="MobiDB-lite"/>
    </source>
</evidence>
<dbReference type="Proteomes" id="UP000014137">
    <property type="component" value="Unassembled WGS sequence"/>
</dbReference>
<protein>
    <submittedName>
        <fullName evidence="2">Uncharacterized protein</fullName>
    </submittedName>
</protein>
<comment type="caution">
    <text evidence="2">The sequence shown here is derived from an EMBL/GenBank/DDBJ whole genome shotgun (WGS) entry which is preliminary data.</text>
</comment>